<evidence type="ECO:0000313" key="2">
    <source>
        <dbReference type="Proteomes" id="UP001296706"/>
    </source>
</evidence>
<protein>
    <submittedName>
        <fullName evidence="1">Uncharacterized protein</fullName>
    </submittedName>
</protein>
<gene>
    <name evidence="1" type="ORF">HF577_02620</name>
</gene>
<reference evidence="1 2" key="1">
    <citation type="submission" date="2020-04" db="EMBL/GenBank/DDBJ databases">
        <authorList>
            <person name="Klaysubun C."/>
            <person name="Duangmal K."/>
            <person name="Lipun K."/>
        </authorList>
    </citation>
    <scope>NUCLEOTIDE SEQUENCE [LARGE SCALE GENOMIC DNA]</scope>
    <source>
        <strain evidence="1 2">JCM 11839</strain>
    </source>
</reference>
<dbReference type="RefSeq" id="WP_169394077.1">
    <property type="nucleotide sequence ID" value="NZ_CP192028.1"/>
</dbReference>
<comment type="caution">
    <text evidence="1">The sequence shown here is derived from an EMBL/GenBank/DDBJ whole genome shotgun (WGS) entry which is preliminary data.</text>
</comment>
<sequence length="56" mass="5867">MVVNCTVAGNIELHAGGSLAETDQCNVGNNEFDRNFAGVFLAVKNDTSGNLTVTTH</sequence>
<name>A0ABX1R8L0_9PSEU</name>
<proteinExistence type="predicted"/>
<evidence type="ECO:0000313" key="1">
    <source>
        <dbReference type="EMBL" id="NMH76004.1"/>
    </source>
</evidence>
<dbReference type="Proteomes" id="UP001296706">
    <property type="component" value="Unassembled WGS sequence"/>
</dbReference>
<accession>A0ABX1R8L0</accession>
<keyword evidence="2" id="KW-1185">Reference proteome</keyword>
<organism evidence="1 2">
    <name type="scientific">Pseudonocardia xinjiangensis</name>
    <dbReference type="NCBI Taxonomy" id="75289"/>
    <lineage>
        <taxon>Bacteria</taxon>
        <taxon>Bacillati</taxon>
        <taxon>Actinomycetota</taxon>
        <taxon>Actinomycetes</taxon>
        <taxon>Pseudonocardiales</taxon>
        <taxon>Pseudonocardiaceae</taxon>
        <taxon>Pseudonocardia</taxon>
    </lineage>
</organism>
<dbReference type="EMBL" id="JAAXKY010000004">
    <property type="protein sequence ID" value="NMH76004.1"/>
    <property type="molecule type" value="Genomic_DNA"/>
</dbReference>